<sequence length="249" mass="27928">MSISLDNSKYLEFKISFKQDNADFLENKMTAERAEQIFGPNWQNIIESFTSSIDQKFATRNYIFKNKEGRTSAGSITLGWRFELVNKSGGGLSGLANLTPEQVLEVYAGRKLAASKKNAIVNGRIIEDSGVANCMINCDVSSLQSIQDAIDSIISIEDFAQNNPNVYFVCKALNYRSFDDKIEGNRPLSVFINWEVVDNKLVPNLVYSNPLLTKGNEVRDKLKESLNLLKISNTNDINEDNFASFQIVN</sequence>
<dbReference type="Proteomes" id="UP000002164">
    <property type="component" value="Chromosome"/>
</dbReference>
<dbReference type="HOGENOM" id="CLU_933180_0_0_9"/>
<protein>
    <submittedName>
        <fullName evidence="1">Uncharacterized protein</fullName>
    </submittedName>
</protein>
<dbReference type="KEGG" id="lsp:Bsph_0498"/>
<dbReference type="EMBL" id="CP000817">
    <property type="protein sequence ID" value="ACA38123.1"/>
    <property type="molecule type" value="Genomic_DNA"/>
</dbReference>
<dbReference type="REBASE" id="29097">
    <property type="entry name" value="LspCORF497P"/>
</dbReference>
<proteinExistence type="predicted"/>
<reference evidence="1 2" key="1">
    <citation type="journal article" date="2008" name="J. Bacteriol.">
        <title>Complete genome sequence of the mosquitocidal bacterium Bacillus sphaericus C3-41 and comparison with those of closely related Bacillus species.</title>
        <authorList>
            <person name="Hu X."/>
            <person name="Fan W."/>
            <person name="Han B."/>
            <person name="Liu H."/>
            <person name="Zheng D."/>
            <person name="Li Q."/>
            <person name="Dong W."/>
            <person name="Yan J."/>
            <person name="Gao M."/>
            <person name="Berry C."/>
            <person name="Yuan Z."/>
        </authorList>
    </citation>
    <scope>NUCLEOTIDE SEQUENCE [LARGE SCALE GENOMIC DNA]</scope>
    <source>
        <strain evidence="1 2">C3-41</strain>
    </source>
</reference>
<evidence type="ECO:0000313" key="1">
    <source>
        <dbReference type="EMBL" id="ACA38123.1"/>
    </source>
</evidence>
<organism evidence="1 2">
    <name type="scientific">Lysinibacillus sphaericus (strain C3-41)</name>
    <dbReference type="NCBI Taxonomy" id="444177"/>
    <lineage>
        <taxon>Bacteria</taxon>
        <taxon>Bacillati</taxon>
        <taxon>Bacillota</taxon>
        <taxon>Bacilli</taxon>
        <taxon>Bacillales</taxon>
        <taxon>Bacillaceae</taxon>
        <taxon>Lysinibacillus</taxon>
    </lineage>
</organism>
<dbReference type="AlphaFoldDB" id="B1HWG6"/>
<dbReference type="EnsemblBacteria" id="ACA38123">
    <property type="protein sequence ID" value="ACA38123"/>
    <property type="gene ID" value="Bsph_0498"/>
</dbReference>
<accession>B1HWG6</accession>
<gene>
    <name evidence="1" type="ordered locus">Bsph_0498</name>
</gene>
<evidence type="ECO:0000313" key="2">
    <source>
        <dbReference type="Proteomes" id="UP000002164"/>
    </source>
</evidence>
<name>B1HWG6_LYSSC</name>